<dbReference type="Pfam" id="PF00067">
    <property type="entry name" value="p450"/>
    <property type="match status" value="1"/>
</dbReference>
<name>A0A6P4ZP74_BRABE</name>
<evidence type="ECO:0000256" key="8">
    <source>
        <dbReference type="RuleBase" id="RU000461"/>
    </source>
</evidence>
<evidence type="ECO:0000256" key="4">
    <source>
        <dbReference type="ARBA" id="ARBA00023002"/>
    </source>
</evidence>
<dbReference type="Gene3D" id="1.10.630.10">
    <property type="entry name" value="Cytochrome P450"/>
    <property type="match status" value="1"/>
</dbReference>
<dbReference type="GO" id="GO:0034653">
    <property type="term" value="P:retinoic acid catabolic process"/>
    <property type="evidence" value="ECO:0007669"/>
    <property type="project" value="UniProtKB-ARBA"/>
</dbReference>
<dbReference type="InterPro" id="IPR017972">
    <property type="entry name" value="Cyt_P450_CS"/>
</dbReference>
<dbReference type="InterPro" id="IPR001128">
    <property type="entry name" value="Cyt_P450"/>
</dbReference>
<reference evidence="10 11" key="1">
    <citation type="submission" date="2025-04" db="UniProtKB">
        <authorList>
            <consortium name="RefSeq"/>
        </authorList>
    </citation>
    <scope>IDENTIFICATION</scope>
    <source>
        <tissue evidence="10 11">Gonad</tissue>
    </source>
</reference>
<evidence type="ECO:0000256" key="5">
    <source>
        <dbReference type="ARBA" id="ARBA00023004"/>
    </source>
</evidence>
<dbReference type="PRINTS" id="PR00385">
    <property type="entry name" value="P450"/>
</dbReference>
<proteinExistence type="inferred from homology"/>
<dbReference type="PROSITE" id="PS00086">
    <property type="entry name" value="CYTOCHROME_P450"/>
    <property type="match status" value="1"/>
</dbReference>
<dbReference type="GO" id="GO:0016705">
    <property type="term" value="F:oxidoreductase activity, acting on paired donors, with incorporation or reduction of molecular oxygen"/>
    <property type="evidence" value="ECO:0007669"/>
    <property type="project" value="InterPro"/>
</dbReference>
<evidence type="ECO:0000256" key="3">
    <source>
        <dbReference type="ARBA" id="ARBA00022723"/>
    </source>
</evidence>
<gene>
    <name evidence="10 11 12 13" type="primary">LOC109478582</name>
</gene>
<sequence>MLVELLTVLVLPCVALLLSWKLWTQYYTWSDTDTGSDLPLPPGSMGLPFIGETLSLVWQGGKFSTSRHAHYGDVFKTHILGRPTIRVRGATNVRKILLGENHIVTSLWPQTFRTVLGTGNLAMSNGEEHRLRRKVIMKAFNYEALERYVPIMQEILRESVLRWCGAPQPVTVWPMAREMAFRVASAVLVGFQHSDEEIQHLTFLFTNMVKNLFSLPVKLPGSGLSNGLFYREAIDKWMMNHIQRKKEFVMQGGDSGDVLSHIMNTAKDNGEKLSDQEIQDTVVELLFAGHETTSSAATSLIMHLALQPRVVQKVQEELEKHGLLQPDQPMSLEQVGRLTYVGQVVKEVLRRRPPIGGGYRRALKSFEIGGFQVPEGWAVLYSIRDTHEASQIFSSPELFDPDRWTAETSQAPLARYDMVTFGGGPRACVGKEFAKLQLKLLCVELTRRCRWKLTEDKAPDMKFLPIVYPADGLPVIFTPIGGKSHGDKNKNGVLHEKERTNGKDSPVLCSVSFEKDINVAI</sequence>
<evidence type="ECO:0000256" key="1">
    <source>
        <dbReference type="ARBA" id="ARBA00010617"/>
    </source>
</evidence>
<evidence type="ECO:0000313" key="9">
    <source>
        <dbReference type="Proteomes" id="UP000515135"/>
    </source>
</evidence>
<evidence type="ECO:0000313" key="12">
    <source>
        <dbReference type="RefSeq" id="XP_019635801.1"/>
    </source>
</evidence>
<dbReference type="GO" id="GO:0016125">
    <property type="term" value="P:sterol metabolic process"/>
    <property type="evidence" value="ECO:0007669"/>
    <property type="project" value="TreeGrafter"/>
</dbReference>
<dbReference type="RefSeq" id="XP_019635801.1">
    <property type="nucleotide sequence ID" value="XM_019780242.1"/>
</dbReference>
<dbReference type="RefSeq" id="XP_019635799.1">
    <property type="nucleotide sequence ID" value="XM_019780240.1"/>
</dbReference>
<keyword evidence="6 8" id="KW-0503">Monooxygenase</keyword>
<comment type="similarity">
    <text evidence="1 8">Belongs to the cytochrome P450 family.</text>
</comment>
<comment type="cofactor">
    <cofactor evidence="7">
        <name>heme</name>
        <dbReference type="ChEBI" id="CHEBI:30413"/>
    </cofactor>
</comment>
<evidence type="ECO:0000313" key="13">
    <source>
        <dbReference type="RefSeq" id="XP_019635802.1"/>
    </source>
</evidence>
<dbReference type="AlphaFoldDB" id="A0A6P4ZP74"/>
<accession>A0A6P4ZP74</accession>
<keyword evidence="3 7" id="KW-0479">Metal-binding</keyword>
<dbReference type="PANTHER" id="PTHR24286:SF384">
    <property type="entry name" value="P450, PUTATIVE (EUROFUNG)-RELATED"/>
    <property type="match status" value="1"/>
</dbReference>
<keyword evidence="9" id="KW-1185">Reference proteome</keyword>
<dbReference type="GO" id="GO:0005506">
    <property type="term" value="F:iron ion binding"/>
    <property type="evidence" value="ECO:0007669"/>
    <property type="project" value="InterPro"/>
</dbReference>
<dbReference type="OrthoDB" id="1372046at2759"/>
<keyword evidence="2 7" id="KW-0349">Heme</keyword>
<evidence type="ECO:0000313" key="11">
    <source>
        <dbReference type="RefSeq" id="XP_019635800.1"/>
    </source>
</evidence>
<dbReference type="InterPro" id="IPR036396">
    <property type="entry name" value="Cyt_P450_sf"/>
</dbReference>
<evidence type="ECO:0000313" key="10">
    <source>
        <dbReference type="RefSeq" id="XP_019635799.1"/>
    </source>
</evidence>
<keyword evidence="4 8" id="KW-0560">Oxidoreductase</keyword>
<organism evidence="9 10">
    <name type="scientific">Branchiostoma belcheri</name>
    <name type="common">Amphioxus</name>
    <dbReference type="NCBI Taxonomy" id="7741"/>
    <lineage>
        <taxon>Eukaryota</taxon>
        <taxon>Metazoa</taxon>
        <taxon>Chordata</taxon>
        <taxon>Cephalochordata</taxon>
        <taxon>Leptocardii</taxon>
        <taxon>Amphioxiformes</taxon>
        <taxon>Branchiostomatidae</taxon>
        <taxon>Branchiostoma</taxon>
    </lineage>
</organism>
<feature type="binding site" description="axial binding residue" evidence="7">
    <location>
        <position position="428"/>
    </location>
    <ligand>
        <name>heme</name>
        <dbReference type="ChEBI" id="CHEBI:30413"/>
    </ligand>
    <ligandPart>
        <name>Fe</name>
        <dbReference type="ChEBI" id="CHEBI:18248"/>
    </ligandPart>
</feature>
<dbReference type="KEGG" id="bbel:109478582"/>
<evidence type="ECO:0000256" key="6">
    <source>
        <dbReference type="ARBA" id="ARBA00023033"/>
    </source>
</evidence>
<dbReference type="GeneID" id="109478582"/>
<dbReference type="RefSeq" id="XP_019635800.1">
    <property type="nucleotide sequence ID" value="XM_019780241.1"/>
</dbReference>
<dbReference type="Proteomes" id="UP000515135">
    <property type="component" value="Unplaced"/>
</dbReference>
<dbReference type="GO" id="GO:0020037">
    <property type="term" value="F:heme binding"/>
    <property type="evidence" value="ECO:0007669"/>
    <property type="project" value="InterPro"/>
</dbReference>
<dbReference type="SUPFAM" id="SSF48264">
    <property type="entry name" value="Cytochrome P450"/>
    <property type="match status" value="1"/>
</dbReference>
<dbReference type="InterPro" id="IPR002403">
    <property type="entry name" value="Cyt_P450_E_grp-IV"/>
</dbReference>
<dbReference type="PRINTS" id="PR00465">
    <property type="entry name" value="EP450IV"/>
</dbReference>
<evidence type="ECO:0000256" key="7">
    <source>
        <dbReference type="PIRSR" id="PIRSR602403-1"/>
    </source>
</evidence>
<evidence type="ECO:0000256" key="2">
    <source>
        <dbReference type="ARBA" id="ARBA00022617"/>
    </source>
</evidence>
<dbReference type="GO" id="GO:0004497">
    <property type="term" value="F:monooxygenase activity"/>
    <property type="evidence" value="ECO:0007669"/>
    <property type="project" value="UniProtKB-KW"/>
</dbReference>
<keyword evidence="5 7" id="KW-0408">Iron</keyword>
<dbReference type="RefSeq" id="XP_019635802.1">
    <property type="nucleotide sequence ID" value="XM_019780243.1"/>
</dbReference>
<dbReference type="PANTHER" id="PTHR24286">
    <property type="entry name" value="CYTOCHROME P450 26"/>
    <property type="match status" value="1"/>
</dbReference>
<protein>
    <submittedName>
        <fullName evidence="10 11">Cytochrome P450 26A1-like</fullName>
    </submittedName>
</protein>